<gene>
    <name evidence="1" type="ORF">V8G54_013957</name>
</gene>
<protein>
    <submittedName>
        <fullName evidence="1">Uncharacterized protein</fullName>
    </submittedName>
</protein>
<organism evidence="1 2">
    <name type="scientific">Vigna mungo</name>
    <name type="common">Black gram</name>
    <name type="synonym">Phaseolus mungo</name>
    <dbReference type="NCBI Taxonomy" id="3915"/>
    <lineage>
        <taxon>Eukaryota</taxon>
        <taxon>Viridiplantae</taxon>
        <taxon>Streptophyta</taxon>
        <taxon>Embryophyta</taxon>
        <taxon>Tracheophyta</taxon>
        <taxon>Spermatophyta</taxon>
        <taxon>Magnoliopsida</taxon>
        <taxon>eudicotyledons</taxon>
        <taxon>Gunneridae</taxon>
        <taxon>Pentapetalae</taxon>
        <taxon>rosids</taxon>
        <taxon>fabids</taxon>
        <taxon>Fabales</taxon>
        <taxon>Fabaceae</taxon>
        <taxon>Papilionoideae</taxon>
        <taxon>50 kb inversion clade</taxon>
        <taxon>NPAAA clade</taxon>
        <taxon>indigoferoid/millettioid clade</taxon>
        <taxon>Phaseoleae</taxon>
        <taxon>Vigna</taxon>
    </lineage>
</organism>
<sequence>CELALPPHDKYRRFNSFLLFKFASLASHSLLTFSRPLICSLPTRLKPCNSANPYSSFEPTTKVFNVLRCLNLPIFRGISAIEGHLLITRCLRSCKIFSTLYYQHPPPLHCLPV</sequence>
<proteinExistence type="predicted"/>
<feature type="non-terminal residue" evidence="1">
    <location>
        <position position="1"/>
    </location>
</feature>
<accession>A0AAQ3NIM4</accession>
<keyword evidence="2" id="KW-1185">Reference proteome</keyword>
<reference evidence="1 2" key="1">
    <citation type="journal article" date="2023" name="Life. Sci Alliance">
        <title>Evolutionary insights into 3D genome organization and epigenetic landscape of Vigna mungo.</title>
        <authorList>
            <person name="Junaid A."/>
            <person name="Singh B."/>
            <person name="Bhatia S."/>
        </authorList>
    </citation>
    <scope>NUCLEOTIDE SEQUENCE [LARGE SCALE GENOMIC DNA]</scope>
    <source>
        <strain evidence="1">Urdbean</strain>
    </source>
</reference>
<evidence type="ECO:0000313" key="1">
    <source>
        <dbReference type="EMBL" id="WVZ09427.1"/>
    </source>
</evidence>
<name>A0AAQ3NIM4_VIGMU</name>
<dbReference type="Proteomes" id="UP001374535">
    <property type="component" value="Chromosome 5"/>
</dbReference>
<dbReference type="AlphaFoldDB" id="A0AAQ3NIM4"/>
<dbReference type="EMBL" id="CP144696">
    <property type="protein sequence ID" value="WVZ09427.1"/>
    <property type="molecule type" value="Genomic_DNA"/>
</dbReference>
<evidence type="ECO:0000313" key="2">
    <source>
        <dbReference type="Proteomes" id="UP001374535"/>
    </source>
</evidence>